<keyword evidence="1" id="KW-0732">Signal</keyword>
<reference evidence="2 3" key="1">
    <citation type="journal article" date="2014" name="Antonie Van Leeuwenhoek">
        <title>Hyphomonas beringensis sp. nov. and Hyphomonas chukchiensis sp. nov., isolated from surface seawater of the Bering Sea and Chukchi Sea.</title>
        <authorList>
            <person name="Li C."/>
            <person name="Lai Q."/>
            <person name="Li G."/>
            <person name="Dong C."/>
            <person name="Wang J."/>
            <person name="Liao Y."/>
            <person name="Shao Z."/>
        </authorList>
    </citation>
    <scope>NUCLEOTIDE SEQUENCE [LARGE SCALE GENOMIC DNA]</scope>
    <source>
        <strain evidence="2 3">MHS-2</strain>
    </source>
</reference>
<comment type="caution">
    <text evidence="2">The sequence shown here is derived from an EMBL/GenBank/DDBJ whole genome shotgun (WGS) entry which is preliminary data.</text>
</comment>
<feature type="signal peptide" evidence="1">
    <location>
        <begin position="1"/>
        <end position="24"/>
    </location>
</feature>
<dbReference type="STRING" id="1280950.HJO_14892"/>
<dbReference type="Proteomes" id="UP000025171">
    <property type="component" value="Unassembled WGS sequence"/>
</dbReference>
<evidence type="ECO:0000313" key="3">
    <source>
        <dbReference type="Proteomes" id="UP000025171"/>
    </source>
</evidence>
<accession>A0A059FFX1</accession>
<keyword evidence="3" id="KW-1185">Reference proteome</keyword>
<feature type="chain" id="PRO_5001572171" evidence="1">
    <location>
        <begin position="25"/>
        <end position="158"/>
    </location>
</feature>
<dbReference type="SUPFAM" id="SSF103088">
    <property type="entry name" value="OmpA-like"/>
    <property type="match status" value="1"/>
</dbReference>
<name>A0A059FFX1_9PROT</name>
<dbReference type="Gene3D" id="3.30.1330.60">
    <property type="entry name" value="OmpA-like domain"/>
    <property type="match status" value="1"/>
</dbReference>
<dbReference type="EMBL" id="ARYK01000008">
    <property type="protein sequence ID" value="KCZ89515.1"/>
    <property type="molecule type" value="Genomic_DNA"/>
</dbReference>
<dbReference type="OrthoDB" id="7619429at2"/>
<dbReference type="PATRIC" id="fig|1280950.3.peg.2991"/>
<evidence type="ECO:0000313" key="2">
    <source>
        <dbReference type="EMBL" id="KCZ89515.1"/>
    </source>
</evidence>
<organism evidence="2 3">
    <name type="scientific">Hyphomonas johnsonii MHS-2</name>
    <dbReference type="NCBI Taxonomy" id="1280950"/>
    <lineage>
        <taxon>Bacteria</taxon>
        <taxon>Pseudomonadati</taxon>
        <taxon>Pseudomonadota</taxon>
        <taxon>Alphaproteobacteria</taxon>
        <taxon>Hyphomonadales</taxon>
        <taxon>Hyphomonadaceae</taxon>
        <taxon>Hyphomonas</taxon>
    </lineage>
</organism>
<dbReference type="RefSeq" id="WP_035618388.1">
    <property type="nucleotide sequence ID" value="NZ_ARYK01000008.1"/>
</dbReference>
<protein>
    <submittedName>
        <fullName evidence="2">OmpA/MotB domain-containing protein</fullName>
    </submittedName>
</protein>
<proteinExistence type="predicted"/>
<gene>
    <name evidence="2" type="ORF">HJO_14892</name>
</gene>
<evidence type="ECO:0000256" key="1">
    <source>
        <dbReference type="SAM" id="SignalP"/>
    </source>
</evidence>
<dbReference type="AlphaFoldDB" id="A0A059FFX1"/>
<dbReference type="InterPro" id="IPR036737">
    <property type="entry name" value="OmpA-like_sf"/>
</dbReference>
<dbReference type="eggNOG" id="ENOG50314EX">
    <property type="taxonomic scope" value="Bacteria"/>
</dbReference>
<sequence>MKRSMIALAGLTIAATAAAIPASAEVPPPPPAVKADITPQKACDDISMSVYFPAYESMLSAYSMRAVNAASDRLTGCAVTVIKADVVSEEAHSDPAFATLSEARAEAVLDAFHARGIRAPDISMDVTPKIDATLPAGTTAPLARRVDIVLTAEPGFGL</sequence>